<evidence type="ECO:0000313" key="3">
    <source>
        <dbReference type="Proteomes" id="UP000292447"/>
    </source>
</evidence>
<proteinExistence type="predicted"/>
<protein>
    <submittedName>
        <fullName evidence="2">SWI/SNF complex component SWP73</fullName>
    </submittedName>
</protein>
<dbReference type="Proteomes" id="UP000292447">
    <property type="component" value="Chromosome II"/>
</dbReference>
<dbReference type="CDD" id="cd10568">
    <property type="entry name" value="SWIB_like"/>
    <property type="match status" value="1"/>
</dbReference>
<dbReference type="STRING" id="2163413.A0A4P6XMC0"/>
<gene>
    <name evidence="2" type="primary">MPUL0B01220</name>
    <name evidence="2" type="ORF">METSCH_B01220</name>
</gene>
<feature type="compositionally biased region" description="Polar residues" evidence="1">
    <location>
        <begin position="1"/>
        <end position="11"/>
    </location>
</feature>
<dbReference type="Gene3D" id="1.10.245.10">
    <property type="entry name" value="SWIB/MDM2 domain"/>
    <property type="match status" value="1"/>
</dbReference>
<keyword evidence="3" id="KW-1185">Reference proteome</keyword>
<dbReference type="EMBL" id="CP034457">
    <property type="protein sequence ID" value="QBM86931.1"/>
    <property type="molecule type" value="Genomic_DNA"/>
</dbReference>
<organism evidence="2 3">
    <name type="scientific">Metschnikowia aff. pulcherrima</name>
    <dbReference type="NCBI Taxonomy" id="2163413"/>
    <lineage>
        <taxon>Eukaryota</taxon>
        <taxon>Fungi</taxon>
        <taxon>Dikarya</taxon>
        <taxon>Ascomycota</taxon>
        <taxon>Saccharomycotina</taxon>
        <taxon>Pichiomycetes</taxon>
        <taxon>Metschnikowiaceae</taxon>
        <taxon>Metschnikowia</taxon>
    </lineage>
</organism>
<dbReference type="AlphaFoldDB" id="A0A4P6XMC0"/>
<sequence length="478" mass="53859">MGPSAIATSHNEPPATGDAPTKIHQANAPAPAISYAPTEVTIPARLYDKVPNLDWYKKLQDAEKQLDLIIAQKSLDFQSVQAASMQPHIAKNETGVLRVFVYNTCENMPWQKMDQGTSLNEAPGQEASWTLRIEGRFIPDNKENVEAEKVKFSSLLSGLSVEIVPNGDYPGLQDNPSNVIEWRDTTAHRGSNAAKENGPNGSPQYLFDGIDIKRPGTFNIGTKIAILAKDFSARLLLSTQMAEFTGRREMSQQELIYHIWQYVLYKDLFKRSQNFTKVPAVSASGIASQSMNVQEEDENDISLVQADDVLRSILKVEVFKFKDLYKLIQPHLNPRDPIIFNYEVITTKSTTLGEVVFDIPIELPLSMSKLQKEIVEENKKAFESMSKSDEHVQFLNQRISLGIAALQNVSSRETFYRELSEDPVTFLRSWLESQAETLKALKSEEGYSEEIARRAEFLKENEELVKQKLELMLGAQKL</sequence>
<dbReference type="PANTHER" id="PTHR13844">
    <property type="entry name" value="SWI/SNF-RELATED MATRIX-ASSOCIATED ACTIN-DEPENDENT REGULATOR OF CHROMATIN SUBFAMILY D"/>
    <property type="match status" value="1"/>
</dbReference>
<reference evidence="3" key="1">
    <citation type="submission" date="2019-03" db="EMBL/GenBank/DDBJ databases">
        <title>Snf2 controls pulcherriminic acid biosynthesis and connects pigmentation and antifungal activity of the yeast Metschnikowia pulcherrima.</title>
        <authorList>
            <person name="Gore-Lloyd D."/>
            <person name="Sumann I."/>
            <person name="Brachmann A.O."/>
            <person name="Schneeberger K."/>
            <person name="Ortiz-Merino R.A."/>
            <person name="Moreno-Beltran M."/>
            <person name="Schlaefli M."/>
            <person name="Kirner P."/>
            <person name="Santos Kron A."/>
            <person name="Wolfe K.H."/>
            <person name="Piel J."/>
            <person name="Ahrens C.H."/>
            <person name="Henk D."/>
            <person name="Freimoser F.M."/>
        </authorList>
    </citation>
    <scope>NUCLEOTIDE SEQUENCE [LARGE SCALE GENOMIC DNA]</scope>
    <source>
        <strain evidence="3">APC 1.2</strain>
    </source>
</reference>
<dbReference type="InterPro" id="IPR036885">
    <property type="entry name" value="SWIB_MDM2_dom_sf"/>
</dbReference>
<evidence type="ECO:0000313" key="2">
    <source>
        <dbReference type="EMBL" id="QBM86931.1"/>
    </source>
</evidence>
<evidence type="ECO:0000256" key="1">
    <source>
        <dbReference type="SAM" id="MobiDB-lite"/>
    </source>
</evidence>
<accession>A0A4P6XMC0</accession>
<name>A0A4P6XMC0_9ASCO</name>
<dbReference type="SUPFAM" id="SSF47592">
    <property type="entry name" value="SWIB/MDM2 domain"/>
    <property type="match status" value="1"/>
</dbReference>
<feature type="region of interest" description="Disordered" evidence="1">
    <location>
        <begin position="1"/>
        <end position="23"/>
    </location>
</feature>